<name>A0ACD6BAM4_9CAUD</name>
<organism evidence="1">
    <name type="scientific">Pseudanabaena phage Pam3</name>
    <dbReference type="NCBI Taxonomy" id="2936519"/>
    <lineage>
        <taxon>Viruses</taxon>
        <taxon>Duplodnaviria</taxon>
        <taxon>Heunggongvirae</taxon>
        <taxon>Uroviricota</taxon>
        <taxon>Caudoviricetes</taxon>
    </lineage>
</organism>
<protein>
    <submittedName>
        <fullName evidence="1">Major capsid protein</fullName>
    </submittedName>
</protein>
<accession>A0ACD6BAM4</accession>
<reference evidence="2" key="3">
    <citation type="journal article" date="2023" name="Proc. Natl. Acad. Sci. U.S.A.">
        <title>Fine structure and assembly pattern of a minimal myophage Pam3.</title>
        <authorList>
            <person name="Yang F."/>
            <person name="Jiang Y.L."/>
            <person name="Zhang J.T."/>
            <person name="Zhu J."/>
            <person name="Du K."/>
            <person name="Yu R.C."/>
            <person name="Wei Z.L."/>
            <person name="Kong W.W."/>
            <person name="Cui N."/>
            <person name="Li W.F."/>
            <person name="Chen Y."/>
            <person name="Li Q."/>
            <person name="Zhou C.Z."/>
        </authorList>
    </citation>
    <scope>STRUCTURE BY ELECTRON MICROSCOPY (3.17 ANGSTROMS) OF 1-310</scope>
</reference>
<reference evidence="1" key="2">
    <citation type="submission" date="2022-03" db="EMBL/GenBank/DDBJ databases">
        <authorList>
            <person name="Du K."/>
            <person name="Yang F."/>
            <person name="Zhang J.T."/>
            <person name="Yu R.C."/>
            <person name="Deng Z."/>
            <person name="Li W.F."/>
            <person name="Chen Y."/>
            <person name="Li Q."/>
            <person name="Zhou C.Z."/>
        </authorList>
    </citation>
    <scope>NUCLEOTIDE SEQUENCE</scope>
</reference>
<keyword evidence="2" id="KW-0002">3D-structure</keyword>
<reference evidence="1" key="1">
    <citation type="journal article" date="2022" name="Microbiome">
        <title>Comparative genomic analysis of five freshwater cyanophages and reference-guided metagenomic data mining.</title>
        <authorList>
            <person name="Du K."/>
            <person name="Yang F."/>
            <person name="Zhang J.T."/>
            <person name="Yu R.C."/>
            <person name="Deng Z."/>
            <person name="Li W.F."/>
            <person name="Chen Y."/>
            <person name="Li Q."/>
            <person name="Zhou C.Z."/>
        </authorList>
    </citation>
    <scope>NUCLEOTIDE SEQUENCE</scope>
</reference>
<sequence>MNQRLMTGDAMQANFGFVTSQTAYVEAGVYRMRYPEIRYPGLIPVDYSAPEWIKTVDYYSMDGVGKAEWIADRASDIPVVGLAMEKATTTVHLAGIGYDYGLEEVNQAIMLGMNLPGEKANLARLVYERMVDRVAFTGDAEKDFKGLFNNGAVTAVSATTGNWASATADQILADFNLGITGLWSATNEMVYADTVLLPSAKHQIIASKRLGNEATETVLQFLQRANVYTAETGRPLTIRGMRGLNTAGAGGVSRSVFYRNSPEVLKMHIPMRHRFLPVQVVGLTYKVPGIFRLGGLDIRLPKEVRYVDGY</sequence>
<evidence type="ECO:0000313" key="1">
    <source>
        <dbReference type="EMBL" id="UQS95078.1"/>
    </source>
</evidence>
<dbReference type="EMBL" id="ON014755">
    <property type="protein sequence ID" value="UQS95078.1"/>
    <property type="molecule type" value="Genomic_DNA"/>
</dbReference>
<evidence type="ECO:0007829" key="2">
    <source>
        <dbReference type="PDB" id="8HDT"/>
    </source>
</evidence>
<proteinExistence type="evidence at protein level"/>
<gene>
    <name evidence="1" type="ORF">Pam3_07</name>
</gene>
<dbReference type="PDB" id="8HDT">
    <property type="method" value="EM"/>
    <property type="resolution" value="3.17 A"/>
    <property type="chains" value="A/B/C/D/E/F/N=1-310"/>
</dbReference>
<accession>A0A9E7DT27</accession>